<protein>
    <recommendedName>
        <fullName evidence="1">ELMO domain-containing protein</fullName>
    </recommendedName>
</protein>
<dbReference type="PROSITE" id="PS51335">
    <property type="entry name" value="ELMO"/>
    <property type="match status" value="1"/>
</dbReference>
<evidence type="ECO:0000259" key="1">
    <source>
        <dbReference type="PROSITE" id="PS51335"/>
    </source>
</evidence>
<dbReference type="HOGENOM" id="CLU_845496_0_0_1"/>
<accession>T1JWR8</accession>
<name>T1JWR8_TETUR</name>
<dbReference type="PANTHER" id="PTHR12771">
    <property type="entry name" value="ENGULFMENT AND CELL MOTILITY"/>
    <property type="match status" value="1"/>
</dbReference>
<dbReference type="InterPro" id="IPR050868">
    <property type="entry name" value="ELMO_domain-containing"/>
</dbReference>
<dbReference type="Pfam" id="PF04727">
    <property type="entry name" value="ELMO_CED12"/>
    <property type="match status" value="1"/>
</dbReference>
<reference evidence="3" key="1">
    <citation type="submission" date="2011-08" db="EMBL/GenBank/DDBJ databases">
        <authorList>
            <person name="Rombauts S."/>
        </authorList>
    </citation>
    <scope>NUCLEOTIDE SEQUENCE</scope>
    <source>
        <strain evidence="3">London</strain>
    </source>
</reference>
<keyword evidence="3" id="KW-1185">Reference proteome</keyword>
<sequence>MIESKYESTREAFDEWNQINVIPIIDLSGEESSVNHVNTEEANQSDLSEGNVNFGTPLIYDNVGPVCLEEVDQYFGQLDLSQYEDKIVPVKHYSFLQRITRRITFKEKCLKKSLISERNKIFCLALVPFDNCNPWHYRFLITIYQQLTNCNPNEPIPRTGPHWETIGFQGIDPATDLRGVGIFALYQLLYLTLLPECSLLCHDIYSLSLDAIQQFPFAAMSTNITAIVLQLLRSGKLNRYLNAQCNALKVANSLYCDLYYQLIKIWSEKRATIKDAGFILKEVKIKCNKHLNKVIGSSAGYGVGKDGRLQLKQTELIQFSNLGNVFDDN</sequence>
<proteinExistence type="predicted"/>
<dbReference type="InterPro" id="IPR006816">
    <property type="entry name" value="ELMO_dom"/>
</dbReference>
<dbReference type="Proteomes" id="UP000015104">
    <property type="component" value="Unassembled WGS sequence"/>
</dbReference>
<feature type="domain" description="ELMO" evidence="1">
    <location>
        <begin position="135"/>
        <end position="291"/>
    </location>
</feature>
<evidence type="ECO:0000313" key="3">
    <source>
        <dbReference type="Proteomes" id="UP000015104"/>
    </source>
</evidence>
<dbReference type="STRING" id="32264.T1JWR8"/>
<dbReference type="eggNOG" id="KOG2998">
    <property type="taxonomic scope" value="Eukaryota"/>
</dbReference>
<dbReference type="PANTHER" id="PTHR12771:SF2">
    <property type="entry name" value="ELMO DOMAIN-CONTAINING PROTEIN 3"/>
    <property type="match status" value="1"/>
</dbReference>
<evidence type="ECO:0000313" key="2">
    <source>
        <dbReference type="EnsemblMetazoa" id="tetur02g09240.1"/>
    </source>
</evidence>
<dbReference type="EMBL" id="CAEY01000813">
    <property type="status" value="NOT_ANNOTATED_CDS"/>
    <property type="molecule type" value="Genomic_DNA"/>
</dbReference>
<dbReference type="AlphaFoldDB" id="T1JWR8"/>
<organism evidence="2 3">
    <name type="scientific">Tetranychus urticae</name>
    <name type="common">Two-spotted spider mite</name>
    <dbReference type="NCBI Taxonomy" id="32264"/>
    <lineage>
        <taxon>Eukaryota</taxon>
        <taxon>Metazoa</taxon>
        <taxon>Ecdysozoa</taxon>
        <taxon>Arthropoda</taxon>
        <taxon>Chelicerata</taxon>
        <taxon>Arachnida</taxon>
        <taxon>Acari</taxon>
        <taxon>Acariformes</taxon>
        <taxon>Trombidiformes</taxon>
        <taxon>Prostigmata</taxon>
        <taxon>Eleutherengona</taxon>
        <taxon>Raphignathae</taxon>
        <taxon>Tetranychoidea</taxon>
        <taxon>Tetranychidae</taxon>
        <taxon>Tetranychus</taxon>
    </lineage>
</organism>
<reference evidence="2" key="2">
    <citation type="submission" date="2015-06" db="UniProtKB">
        <authorList>
            <consortium name="EnsemblMetazoa"/>
        </authorList>
    </citation>
    <scope>IDENTIFICATION</scope>
</reference>
<dbReference type="EnsemblMetazoa" id="tetur02g09240.1">
    <property type="protein sequence ID" value="tetur02g09240.1"/>
    <property type="gene ID" value="tetur02g09240"/>
</dbReference>